<dbReference type="SUPFAM" id="SSF51735">
    <property type="entry name" value="NAD(P)-binding Rossmann-fold domains"/>
    <property type="match status" value="1"/>
</dbReference>
<keyword evidence="3 5" id="KW-0560">Oxidoreductase</keyword>
<dbReference type="NCBIfam" id="TIGR00112">
    <property type="entry name" value="proC"/>
    <property type="match status" value="1"/>
</dbReference>
<evidence type="ECO:0000256" key="8">
    <source>
        <dbReference type="RuleBase" id="RU003903"/>
    </source>
</evidence>
<evidence type="ECO:0000256" key="2">
    <source>
        <dbReference type="ARBA" id="ARBA00022857"/>
    </source>
</evidence>
<comment type="similarity">
    <text evidence="1 5 8">Belongs to the pyrroline-5-carboxylate reductase family.</text>
</comment>
<dbReference type="FunFam" id="1.10.3730.10:FF:000001">
    <property type="entry name" value="Pyrroline-5-carboxylate reductase"/>
    <property type="match status" value="1"/>
</dbReference>
<protein>
    <recommendedName>
        <fullName evidence="5 6">Pyrroline-5-carboxylate reductase</fullName>
        <shortName evidence="5">P5C reductase</shortName>
        <shortName evidence="5">P5CR</shortName>
        <ecNumber evidence="5 6">1.5.1.2</ecNumber>
    </recommendedName>
    <alternativeName>
        <fullName evidence="5">PCA reductase</fullName>
    </alternativeName>
</protein>
<gene>
    <name evidence="5" type="primary">proC</name>
</gene>
<feature type="binding site" evidence="7">
    <location>
        <begin position="6"/>
        <end position="11"/>
    </location>
    <ligand>
        <name>NADP(+)</name>
        <dbReference type="ChEBI" id="CHEBI:58349"/>
    </ligand>
</feature>
<keyword evidence="2 5" id="KW-0521">NADP</keyword>
<evidence type="ECO:0000313" key="11">
    <source>
        <dbReference type="EMBL" id="ADI19348.1"/>
    </source>
</evidence>
<proteinExistence type="inferred from homology"/>
<comment type="subcellular location">
    <subcellularLocation>
        <location evidence="5">Cytoplasm</location>
    </subcellularLocation>
</comment>
<dbReference type="EMBL" id="GU474918">
    <property type="protein sequence ID" value="ADI19348.1"/>
    <property type="molecule type" value="Genomic_DNA"/>
</dbReference>
<comment type="pathway">
    <text evidence="5 8">Amino-acid biosynthesis; L-proline biosynthesis; L-proline from L-glutamate 5-semialdehyde: step 1/1.</text>
</comment>
<feature type="domain" description="Pyrroline-5-carboxylate reductase catalytic N-terminal" evidence="9">
    <location>
        <begin position="2"/>
        <end position="97"/>
    </location>
</feature>
<dbReference type="HAMAP" id="MF_01925">
    <property type="entry name" value="P5C_reductase"/>
    <property type="match status" value="1"/>
</dbReference>
<dbReference type="InterPro" id="IPR036291">
    <property type="entry name" value="NAD(P)-bd_dom_sf"/>
</dbReference>
<dbReference type="PANTHER" id="PTHR11645:SF66">
    <property type="entry name" value="PYRROLINE-5-CARBOXYLATE REDUCTASE"/>
    <property type="match status" value="1"/>
</dbReference>
<evidence type="ECO:0000256" key="5">
    <source>
        <dbReference type="HAMAP-Rule" id="MF_01925"/>
    </source>
</evidence>
<dbReference type="PIRSF" id="PIRSF000193">
    <property type="entry name" value="Pyrrol-5-carb_rd"/>
    <property type="match status" value="1"/>
</dbReference>
<evidence type="ECO:0000259" key="9">
    <source>
        <dbReference type="Pfam" id="PF03807"/>
    </source>
</evidence>
<dbReference type="InterPro" id="IPR028939">
    <property type="entry name" value="P5C_Rdtase_cat_N"/>
</dbReference>
<dbReference type="UniPathway" id="UPA00098">
    <property type="reaction ID" value="UER00361"/>
</dbReference>
<comment type="catalytic activity">
    <reaction evidence="5 8">
        <text>L-proline + NADP(+) = (S)-1-pyrroline-5-carboxylate + NADPH + 2 H(+)</text>
        <dbReference type="Rhea" id="RHEA:14109"/>
        <dbReference type="ChEBI" id="CHEBI:15378"/>
        <dbReference type="ChEBI" id="CHEBI:17388"/>
        <dbReference type="ChEBI" id="CHEBI:57783"/>
        <dbReference type="ChEBI" id="CHEBI:58349"/>
        <dbReference type="ChEBI" id="CHEBI:60039"/>
        <dbReference type="EC" id="1.5.1.2"/>
    </reaction>
</comment>
<dbReference type="InterPro" id="IPR029036">
    <property type="entry name" value="P5CR_dimer"/>
</dbReference>
<evidence type="ECO:0000256" key="6">
    <source>
        <dbReference type="NCBIfam" id="TIGR00112"/>
    </source>
</evidence>
<dbReference type="Pfam" id="PF03807">
    <property type="entry name" value="F420_oxidored"/>
    <property type="match status" value="1"/>
</dbReference>
<feature type="binding site" evidence="7">
    <location>
        <position position="55"/>
    </location>
    <ligand>
        <name>NADPH</name>
        <dbReference type="ChEBI" id="CHEBI:57783"/>
    </ligand>
</feature>
<dbReference type="InterPro" id="IPR053790">
    <property type="entry name" value="P5CR-like_CS"/>
</dbReference>
<accession>E0XY57</accession>
<evidence type="ECO:0000256" key="3">
    <source>
        <dbReference type="ARBA" id="ARBA00023002"/>
    </source>
</evidence>
<dbReference type="AlphaFoldDB" id="E0XY57"/>
<dbReference type="InterPro" id="IPR000304">
    <property type="entry name" value="Pyrroline-COOH_reductase"/>
</dbReference>
<dbReference type="Gene3D" id="1.10.3730.10">
    <property type="entry name" value="ProC C-terminal domain-like"/>
    <property type="match status" value="1"/>
</dbReference>
<dbReference type="PROSITE" id="PS00521">
    <property type="entry name" value="P5CR"/>
    <property type="match status" value="1"/>
</dbReference>
<sequence length="268" mass="28668">MRISFIGGGVMAEALISGVLEAKLATSKDIKVGEPTDARRAYLSNKYGVEVHPRNLDVLVDEDIVILSIKPQNLSEVMAEIGSGLNDEHVVLSIVAGARMDTLSNGLTHAAVIRVMPNTPAQIGVGMTVWTASADIPQHKIAASRDILRTLGEEMYVTDEKLIDMATALSASGPAYVFLFIEALIDAGVYLGMPRDMARKLVLQTVEGSARLVQESGRHPAELKDTVSSPGGGTVEALMAFEQGGFRGTVLEAVASAYEKYRTLGEQR</sequence>
<dbReference type="PANTHER" id="PTHR11645">
    <property type="entry name" value="PYRROLINE-5-CARBOXYLATE REDUCTASE"/>
    <property type="match status" value="1"/>
</dbReference>
<dbReference type="GO" id="GO:0004735">
    <property type="term" value="F:pyrroline-5-carboxylate reductase activity"/>
    <property type="evidence" value="ECO:0007669"/>
    <property type="project" value="UniProtKB-UniRule"/>
</dbReference>
<name>E0XY57_9CHLR</name>
<dbReference type="Pfam" id="PF14748">
    <property type="entry name" value="P5CR_dimer"/>
    <property type="match status" value="1"/>
</dbReference>
<dbReference type="InterPro" id="IPR008927">
    <property type="entry name" value="6-PGluconate_DH-like_C_sf"/>
</dbReference>
<evidence type="ECO:0000256" key="1">
    <source>
        <dbReference type="ARBA" id="ARBA00005525"/>
    </source>
</evidence>
<keyword evidence="5 8" id="KW-0028">Amino-acid biosynthesis</keyword>
<evidence type="ECO:0000256" key="4">
    <source>
        <dbReference type="ARBA" id="ARBA00058118"/>
    </source>
</evidence>
<dbReference type="GO" id="GO:0055129">
    <property type="term" value="P:L-proline biosynthetic process"/>
    <property type="evidence" value="ECO:0007669"/>
    <property type="project" value="UniProtKB-UniRule"/>
</dbReference>
<evidence type="ECO:0000256" key="7">
    <source>
        <dbReference type="PIRSR" id="PIRSR000193-1"/>
    </source>
</evidence>
<dbReference type="Gene3D" id="3.40.50.720">
    <property type="entry name" value="NAD(P)-binding Rossmann-like Domain"/>
    <property type="match status" value="1"/>
</dbReference>
<organism evidence="11">
    <name type="scientific">uncultured Chloroflexi bacterium HF0500_03M05</name>
    <dbReference type="NCBI Taxonomy" id="710737"/>
    <lineage>
        <taxon>Bacteria</taxon>
        <taxon>Bacillati</taxon>
        <taxon>Chloroflexota</taxon>
        <taxon>environmental samples</taxon>
    </lineage>
</organism>
<feature type="domain" description="Pyrroline-5-carboxylate reductase dimerisation" evidence="10">
    <location>
        <begin position="160"/>
        <end position="263"/>
    </location>
</feature>
<dbReference type="EC" id="1.5.1.2" evidence="5 6"/>
<dbReference type="SUPFAM" id="SSF48179">
    <property type="entry name" value="6-phosphogluconate dehydrogenase C-terminal domain-like"/>
    <property type="match status" value="1"/>
</dbReference>
<comment type="catalytic activity">
    <reaction evidence="5">
        <text>L-proline + NAD(+) = (S)-1-pyrroline-5-carboxylate + NADH + 2 H(+)</text>
        <dbReference type="Rhea" id="RHEA:14105"/>
        <dbReference type="ChEBI" id="CHEBI:15378"/>
        <dbReference type="ChEBI" id="CHEBI:17388"/>
        <dbReference type="ChEBI" id="CHEBI:57540"/>
        <dbReference type="ChEBI" id="CHEBI:57945"/>
        <dbReference type="ChEBI" id="CHEBI:60039"/>
        <dbReference type="EC" id="1.5.1.2"/>
    </reaction>
</comment>
<keyword evidence="5" id="KW-0963">Cytoplasm</keyword>
<comment type="function">
    <text evidence="4 5">Catalyzes the reduction of 1-pyrroline-5-carboxylate (PCA) to L-proline.</text>
</comment>
<keyword evidence="5 8" id="KW-0641">Proline biosynthesis</keyword>
<reference evidence="11" key="1">
    <citation type="journal article" date="2011" name="Environ. Microbiol.">
        <title>Time-series analyses of Monterey Bay coastal microbial picoplankton using a 'genome proxy' microarray.</title>
        <authorList>
            <person name="Rich V.I."/>
            <person name="Pham V.D."/>
            <person name="Eppley J."/>
            <person name="Shi Y."/>
            <person name="DeLong E.F."/>
        </authorList>
    </citation>
    <scope>NUCLEOTIDE SEQUENCE</scope>
</reference>
<evidence type="ECO:0000259" key="10">
    <source>
        <dbReference type="Pfam" id="PF14748"/>
    </source>
</evidence>
<dbReference type="GO" id="GO:0005737">
    <property type="term" value="C:cytoplasm"/>
    <property type="evidence" value="ECO:0007669"/>
    <property type="project" value="UniProtKB-SubCell"/>
</dbReference>